<dbReference type="EMBL" id="JAUFPN010000288">
    <property type="protein sequence ID" value="MDN3568557.1"/>
    <property type="molecule type" value="Genomic_DNA"/>
</dbReference>
<accession>A0ABT8AFM2</accession>
<dbReference type="Proteomes" id="UP001529369">
    <property type="component" value="Unassembled WGS sequence"/>
</dbReference>
<keyword evidence="2" id="KW-1185">Reference proteome</keyword>
<dbReference type="RefSeq" id="WP_290320667.1">
    <property type="nucleotide sequence ID" value="NZ_JAUFPN010000288.1"/>
</dbReference>
<comment type="caution">
    <text evidence="1">The sequence shown here is derived from an EMBL/GenBank/DDBJ whole genome shotgun (WGS) entry which is preliminary data.</text>
</comment>
<organism evidence="1 2">
    <name type="scientific">Paeniroseomonas aquatica</name>
    <dbReference type="NCBI Taxonomy" id="373043"/>
    <lineage>
        <taxon>Bacteria</taxon>
        <taxon>Pseudomonadati</taxon>
        <taxon>Pseudomonadota</taxon>
        <taxon>Alphaproteobacteria</taxon>
        <taxon>Acetobacterales</taxon>
        <taxon>Acetobacteraceae</taxon>
        <taxon>Paeniroseomonas</taxon>
    </lineage>
</organism>
<sequence length="172" mass="19934">MNFSIAETMRRLFAPRHELSCSWILWRRLQASLRERGRNRSRESGAFLLGRREDGRARIVDFTLYDDLDPHRLDSGIVRFDGRYFSELWALCKARGLTVVADIHVHPGGSRQSDSDRAHPMISRAGHIALILPRFAVAPQPRREIGIYRYEGAKRWMTVPPADRRDFLHIGL</sequence>
<protein>
    <recommendedName>
        <fullName evidence="3">JAB domain-containing protein</fullName>
    </recommendedName>
</protein>
<dbReference type="SUPFAM" id="SSF102712">
    <property type="entry name" value="JAB1/MPN domain"/>
    <property type="match status" value="1"/>
</dbReference>
<name>A0ABT8AFM2_9PROT</name>
<evidence type="ECO:0000313" key="2">
    <source>
        <dbReference type="Proteomes" id="UP001529369"/>
    </source>
</evidence>
<proteinExistence type="predicted"/>
<gene>
    <name evidence="1" type="ORF">QWZ14_29625</name>
</gene>
<evidence type="ECO:0000313" key="1">
    <source>
        <dbReference type="EMBL" id="MDN3568557.1"/>
    </source>
</evidence>
<dbReference type="Gene3D" id="3.40.140.10">
    <property type="entry name" value="Cytidine Deaminase, domain 2"/>
    <property type="match status" value="1"/>
</dbReference>
<evidence type="ECO:0008006" key="3">
    <source>
        <dbReference type="Google" id="ProtNLM"/>
    </source>
</evidence>
<reference evidence="2" key="1">
    <citation type="journal article" date="2019" name="Int. J. Syst. Evol. Microbiol.">
        <title>The Global Catalogue of Microorganisms (GCM) 10K type strain sequencing project: providing services to taxonomists for standard genome sequencing and annotation.</title>
        <authorList>
            <consortium name="The Broad Institute Genomics Platform"/>
            <consortium name="The Broad Institute Genome Sequencing Center for Infectious Disease"/>
            <person name="Wu L."/>
            <person name="Ma J."/>
        </authorList>
    </citation>
    <scope>NUCLEOTIDE SEQUENCE [LARGE SCALE GENOMIC DNA]</scope>
    <source>
        <strain evidence="2">CECT 7131</strain>
    </source>
</reference>